<evidence type="ECO:0000313" key="8">
    <source>
        <dbReference type="Proteomes" id="UP000199597"/>
    </source>
</evidence>
<sequence>MTAYTGQKLLDALDSKGLGDWQGLPDCIGARFLTGDFATGLDLVARIGERAEEAGHHPDVTLTFPHVDIRLTSHDTGAVTERDLNLAGQISQLAASAGVEADPSVPALLELGLDTANKEAIAPFWAALLTGDASNVSGPDVTDPAGQMPLLWFQDCEEHEVPHQRLHVDVSVPAAVAPERIKAAVDAGGTIVDESQAPSFTVLSDADGNRACVCTLAGRS</sequence>
<evidence type="ECO:0000256" key="3">
    <source>
        <dbReference type="ARBA" id="ARBA00013252"/>
    </source>
</evidence>
<gene>
    <name evidence="7" type="ORF">SAMN04489752_0982</name>
</gene>
<comment type="catalytic activity">
    <reaction evidence="1">
        <text>(4aS,6R)-4a-hydroxy-L-erythro-5,6,7,8-tetrahydrobiopterin = (6R)-L-erythro-6,7-dihydrobiopterin + H2O</text>
        <dbReference type="Rhea" id="RHEA:11920"/>
        <dbReference type="ChEBI" id="CHEBI:15377"/>
        <dbReference type="ChEBI" id="CHEBI:15642"/>
        <dbReference type="ChEBI" id="CHEBI:43120"/>
        <dbReference type="EC" id="4.2.1.96"/>
    </reaction>
</comment>
<accession>A0A1H1PFM0</accession>
<comment type="similarity">
    <text evidence="2">Belongs to the pterin-4-alpha-carbinolamine dehydratase family.</text>
</comment>
<dbReference type="Gene3D" id="3.10.180.10">
    <property type="entry name" value="2,3-Dihydroxybiphenyl 1,2-Dioxygenase, domain 1"/>
    <property type="match status" value="1"/>
</dbReference>
<reference evidence="8" key="1">
    <citation type="submission" date="2016-10" db="EMBL/GenBank/DDBJ databases">
        <authorList>
            <person name="Varghese N."/>
            <person name="Submissions S."/>
        </authorList>
    </citation>
    <scope>NUCLEOTIDE SEQUENCE [LARGE SCALE GENOMIC DNA]</scope>
    <source>
        <strain evidence="8">DSM 23676</strain>
    </source>
</reference>
<keyword evidence="5" id="KW-0456">Lyase</keyword>
<dbReference type="InterPro" id="IPR001533">
    <property type="entry name" value="Pterin_deHydtase"/>
</dbReference>
<evidence type="ECO:0000256" key="2">
    <source>
        <dbReference type="ARBA" id="ARBA00006472"/>
    </source>
</evidence>
<evidence type="ECO:0000313" key="7">
    <source>
        <dbReference type="EMBL" id="SDS10098.1"/>
    </source>
</evidence>
<dbReference type="InterPro" id="IPR036428">
    <property type="entry name" value="PCD_sf"/>
</dbReference>
<name>A0A1H1PFM0_9MICO</name>
<dbReference type="SUPFAM" id="SSF55248">
    <property type="entry name" value="PCD-like"/>
    <property type="match status" value="1"/>
</dbReference>
<dbReference type="PANTHER" id="PTHR12599">
    <property type="entry name" value="PTERIN-4-ALPHA-CARBINOLAMINE DEHYDRATASE"/>
    <property type="match status" value="1"/>
</dbReference>
<evidence type="ECO:0000256" key="4">
    <source>
        <dbReference type="ARBA" id="ARBA00021735"/>
    </source>
</evidence>
<dbReference type="RefSeq" id="WP_092010653.1">
    <property type="nucleotide sequence ID" value="NZ_LT629766.1"/>
</dbReference>
<dbReference type="CDD" id="cd00488">
    <property type="entry name" value="PCD_DCoH"/>
    <property type="match status" value="1"/>
</dbReference>
<dbReference type="AlphaFoldDB" id="A0A1H1PFM0"/>
<dbReference type="Pfam" id="PF01329">
    <property type="entry name" value="Pterin_4a"/>
    <property type="match status" value="1"/>
</dbReference>
<dbReference type="GO" id="GO:0008124">
    <property type="term" value="F:4-alpha-hydroxytetrahydrobiopterin dehydratase activity"/>
    <property type="evidence" value="ECO:0007669"/>
    <property type="project" value="UniProtKB-EC"/>
</dbReference>
<feature type="domain" description="Glyoxalase-like" evidence="6">
    <location>
        <begin position="112"/>
        <end position="214"/>
    </location>
</feature>
<dbReference type="Proteomes" id="UP000199597">
    <property type="component" value="Chromosome I"/>
</dbReference>
<dbReference type="EC" id="4.2.1.96" evidence="3"/>
<protein>
    <recommendedName>
        <fullName evidence="4">Putative pterin-4-alpha-carbinolamine dehydratase</fullName>
        <ecNumber evidence="3">4.2.1.96</ecNumber>
    </recommendedName>
</protein>
<dbReference type="Pfam" id="PF18029">
    <property type="entry name" value="Glyoxalase_6"/>
    <property type="match status" value="1"/>
</dbReference>
<evidence type="ECO:0000256" key="5">
    <source>
        <dbReference type="ARBA" id="ARBA00023239"/>
    </source>
</evidence>
<proteinExistence type="inferred from homology"/>
<dbReference type="InterPro" id="IPR029068">
    <property type="entry name" value="Glyas_Bleomycin-R_OHBP_Dase"/>
</dbReference>
<evidence type="ECO:0000256" key="1">
    <source>
        <dbReference type="ARBA" id="ARBA00001554"/>
    </source>
</evidence>
<evidence type="ECO:0000259" key="6">
    <source>
        <dbReference type="Pfam" id="PF18029"/>
    </source>
</evidence>
<dbReference type="PANTHER" id="PTHR12599:SF0">
    <property type="entry name" value="PTERIN-4-ALPHA-CARBINOLAMINE DEHYDRATASE"/>
    <property type="match status" value="1"/>
</dbReference>
<dbReference type="GO" id="GO:0006729">
    <property type="term" value="P:tetrahydrobiopterin biosynthetic process"/>
    <property type="evidence" value="ECO:0007669"/>
    <property type="project" value="InterPro"/>
</dbReference>
<keyword evidence="8" id="KW-1185">Reference proteome</keyword>
<dbReference type="Gene3D" id="3.30.1360.20">
    <property type="entry name" value="Transcriptional coactivator/pterin dehydratase"/>
    <property type="match status" value="1"/>
</dbReference>
<dbReference type="STRING" id="1136497.SAMN04489752_0982"/>
<dbReference type="OrthoDB" id="15077at2"/>
<dbReference type="InterPro" id="IPR041581">
    <property type="entry name" value="Glyoxalase_6"/>
</dbReference>
<organism evidence="7 8">
    <name type="scientific">Brevibacterium siliguriense</name>
    <dbReference type="NCBI Taxonomy" id="1136497"/>
    <lineage>
        <taxon>Bacteria</taxon>
        <taxon>Bacillati</taxon>
        <taxon>Actinomycetota</taxon>
        <taxon>Actinomycetes</taxon>
        <taxon>Micrococcales</taxon>
        <taxon>Brevibacteriaceae</taxon>
        <taxon>Brevibacterium</taxon>
    </lineage>
</organism>
<dbReference type="EMBL" id="LT629766">
    <property type="protein sequence ID" value="SDS10098.1"/>
    <property type="molecule type" value="Genomic_DNA"/>
</dbReference>